<dbReference type="EMBL" id="VSRR010000093">
    <property type="protein sequence ID" value="MPC09934.1"/>
    <property type="molecule type" value="Genomic_DNA"/>
</dbReference>
<dbReference type="Proteomes" id="UP000324222">
    <property type="component" value="Unassembled WGS sequence"/>
</dbReference>
<comment type="caution">
    <text evidence="1">The sequence shown here is derived from an EMBL/GenBank/DDBJ whole genome shotgun (WGS) entry which is preliminary data.</text>
</comment>
<evidence type="ECO:0000313" key="1">
    <source>
        <dbReference type="EMBL" id="MPC09934.1"/>
    </source>
</evidence>
<proteinExistence type="predicted"/>
<dbReference type="AlphaFoldDB" id="A0A5B7CMJ1"/>
<reference evidence="1 2" key="1">
    <citation type="submission" date="2019-05" db="EMBL/GenBank/DDBJ databases">
        <title>Another draft genome of Portunus trituberculatus and its Hox gene families provides insights of decapod evolution.</title>
        <authorList>
            <person name="Jeong J.-H."/>
            <person name="Song I."/>
            <person name="Kim S."/>
            <person name="Choi T."/>
            <person name="Kim D."/>
            <person name="Ryu S."/>
            <person name="Kim W."/>
        </authorList>
    </citation>
    <scope>NUCLEOTIDE SEQUENCE [LARGE SCALE GENOMIC DNA]</scope>
    <source>
        <tissue evidence="1">Muscle</tissue>
    </source>
</reference>
<accession>A0A5B7CMJ1</accession>
<keyword evidence="2" id="KW-1185">Reference proteome</keyword>
<sequence>MSDFRNVVQANRCDAEGLDVTHGSGEEVAVGVKGLRLKGRSKEGYWADRILACFRLLTGKQFSILLAKK</sequence>
<protein>
    <submittedName>
        <fullName evidence="1">Uncharacterized protein</fullName>
    </submittedName>
</protein>
<gene>
    <name evidence="1" type="ORF">E2C01_002554</name>
</gene>
<evidence type="ECO:0000313" key="2">
    <source>
        <dbReference type="Proteomes" id="UP000324222"/>
    </source>
</evidence>
<name>A0A5B7CMJ1_PORTR</name>
<organism evidence="1 2">
    <name type="scientific">Portunus trituberculatus</name>
    <name type="common">Swimming crab</name>
    <name type="synonym">Neptunus trituberculatus</name>
    <dbReference type="NCBI Taxonomy" id="210409"/>
    <lineage>
        <taxon>Eukaryota</taxon>
        <taxon>Metazoa</taxon>
        <taxon>Ecdysozoa</taxon>
        <taxon>Arthropoda</taxon>
        <taxon>Crustacea</taxon>
        <taxon>Multicrustacea</taxon>
        <taxon>Malacostraca</taxon>
        <taxon>Eumalacostraca</taxon>
        <taxon>Eucarida</taxon>
        <taxon>Decapoda</taxon>
        <taxon>Pleocyemata</taxon>
        <taxon>Brachyura</taxon>
        <taxon>Eubrachyura</taxon>
        <taxon>Portunoidea</taxon>
        <taxon>Portunidae</taxon>
        <taxon>Portuninae</taxon>
        <taxon>Portunus</taxon>
    </lineage>
</organism>